<organism evidence="1 2">
    <name type="scientific">Comamonas testosteroni</name>
    <name type="common">Pseudomonas testosteroni</name>
    <dbReference type="NCBI Taxonomy" id="285"/>
    <lineage>
        <taxon>Bacteria</taxon>
        <taxon>Pseudomonadati</taxon>
        <taxon>Pseudomonadota</taxon>
        <taxon>Betaproteobacteria</taxon>
        <taxon>Burkholderiales</taxon>
        <taxon>Comamonadaceae</taxon>
        <taxon>Comamonas</taxon>
    </lineage>
</organism>
<reference evidence="1 2" key="1">
    <citation type="submission" date="2013-09" db="EMBL/GenBank/DDBJ databases">
        <title>High correlation between genotypes and phenotypes of environmental bacteria Comamonas testosteroni strains.</title>
        <authorList>
            <person name="Liu L."/>
            <person name="Zhu W."/>
            <person name="Xia X."/>
            <person name="Xu B."/>
            <person name="Luo M."/>
            <person name="Wang G."/>
        </authorList>
    </citation>
    <scope>NUCLEOTIDE SEQUENCE [LARGE SCALE GENOMIC DNA]</scope>
    <source>
        <strain evidence="1 2">JL40</strain>
    </source>
</reference>
<dbReference type="AlphaFoldDB" id="A0A096HP54"/>
<evidence type="ECO:0000313" key="2">
    <source>
        <dbReference type="Proteomes" id="UP000029553"/>
    </source>
</evidence>
<accession>A0A096HP54</accession>
<gene>
    <name evidence="1" type="ORF">P353_09190</name>
</gene>
<dbReference type="EMBL" id="AWOR01000042">
    <property type="protein sequence ID" value="KGH30737.1"/>
    <property type="molecule type" value="Genomic_DNA"/>
</dbReference>
<proteinExistence type="predicted"/>
<sequence length="76" mass="8068">MDFSPSKKVSACAVGRSFTSDTPVPMVWHTKASRAARLPVAQVTAASGFLQRDLIFSVGPNGLKFLDLGCKPSLAM</sequence>
<protein>
    <submittedName>
        <fullName evidence="1">Uncharacterized protein</fullName>
    </submittedName>
</protein>
<dbReference type="Proteomes" id="UP000029553">
    <property type="component" value="Unassembled WGS sequence"/>
</dbReference>
<name>A0A096HP54_COMTE</name>
<evidence type="ECO:0000313" key="1">
    <source>
        <dbReference type="EMBL" id="KGH30737.1"/>
    </source>
</evidence>
<comment type="caution">
    <text evidence="1">The sequence shown here is derived from an EMBL/GenBank/DDBJ whole genome shotgun (WGS) entry which is preliminary data.</text>
</comment>